<keyword evidence="4 5" id="KW-0012">Acyltransferase</keyword>
<organism evidence="10">
    <name type="scientific">Entomoneis paludosa</name>
    <dbReference type="NCBI Taxonomy" id="265537"/>
    <lineage>
        <taxon>Eukaryota</taxon>
        <taxon>Sar</taxon>
        <taxon>Stramenopiles</taxon>
        <taxon>Ochrophyta</taxon>
        <taxon>Bacillariophyta</taxon>
        <taxon>Bacillariophyceae</taxon>
        <taxon>Bacillariophycidae</taxon>
        <taxon>Entomoneidaceae</taxon>
        <taxon>Entomoneis</taxon>
    </lineage>
</organism>
<evidence type="ECO:0000259" key="8">
    <source>
        <dbReference type="Pfam" id="PF01233"/>
    </source>
</evidence>
<name>A0A7S2VF99_9STRA</name>
<dbReference type="InterPro" id="IPR022677">
    <property type="entry name" value="NMT_C"/>
</dbReference>
<dbReference type="EC" id="2.3.1.97" evidence="2 5"/>
<evidence type="ECO:0000256" key="7">
    <source>
        <dbReference type="SAM" id="MobiDB-lite"/>
    </source>
</evidence>
<evidence type="ECO:0000259" key="9">
    <source>
        <dbReference type="Pfam" id="PF02799"/>
    </source>
</evidence>
<sequence>MPHGNHREELPEGPIHNPDDIRDTPYNMPSGFVWGLVNVHDDAQLQDLYKLLSHNYVEDDDALFRFDYSPEFLLWALTPPGYYPDMLLGVKSEKTGKLVAFISGVPAMLQAYQKSVKVVEINFLCVHKKLRSKRLAPVLIKEMTRRANLAGIFQAVYTAGTVLPVPVSSARYYHRSLHPKKLLKVGFSRLPPNGRMTVARMCKIYALPEQPVTPGLRPMTVDDVSSVQQLLTTYLQKFDLKVDYTTEEVQHWFVPRDKVIDSYVACDNNGKVTDFVSFYHLPSSILNHDQETLYAAYSYYNVATTVPLEQLYKDALILAKSQGSDVFNALDLMDNRPTFEALKFGIGDGTLQYYIYNWSCPEMKAPQVGLVLL</sequence>
<gene>
    <name evidence="10" type="ORF">APAL1065_LOCUS5767</name>
</gene>
<dbReference type="InterPro" id="IPR016181">
    <property type="entry name" value="Acyl_CoA_acyltransferase"/>
</dbReference>
<dbReference type="GO" id="GO:0005737">
    <property type="term" value="C:cytoplasm"/>
    <property type="evidence" value="ECO:0007669"/>
    <property type="project" value="TreeGrafter"/>
</dbReference>
<proteinExistence type="inferred from homology"/>
<dbReference type="EMBL" id="HBHT01008606">
    <property type="protein sequence ID" value="CAD9952043.1"/>
    <property type="molecule type" value="Transcribed_RNA"/>
</dbReference>
<dbReference type="PROSITE" id="PS00976">
    <property type="entry name" value="NMT_2"/>
    <property type="match status" value="1"/>
</dbReference>
<dbReference type="InterPro" id="IPR022678">
    <property type="entry name" value="NMT_CS"/>
</dbReference>
<feature type="domain" description="Glycylpeptide N-tetradecanoyltransferase N-terminal" evidence="8">
    <location>
        <begin position="17"/>
        <end position="169"/>
    </location>
</feature>
<keyword evidence="3 5" id="KW-0808">Transferase</keyword>
<dbReference type="PANTHER" id="PTHR11377">
    <property type="entry name" value="N-MYRISTOYL TRANSFERASE"/>
    <property type="match status" value="1"/>
</dbReference>
<evidence type="ECO:0000256" key="1">
    <source>
        <dbReference type="ARBA" id="ARBA00009469"/>
    </source>
</evidence>
<dbReference type="AlphaFoldDB" id="A0A7S2VF99"/>
<dbReference type="PANTHER" id="PTHR11377:SF5">
    <property type="entry name" value="GLYCYLPEPTIDE N-TETRADECANOYLTRANSFERASE"/>
    <property type="match status" value="1"/>
</dbReference>
<dbReference type="Pfam" id="PF01233">
    <property type="entry name" value="NMT"/>
    <property type="match status" value="1"/>
</dbReference>
<dbReference type="InterPro" id="IPR022676">
    <property type="entry name" value="NMT_N"/>
</dbReference>
<dbReference type="InterPro" id="IPR000903">
    <property type="entry name" value="NMT"/>
</dbReference>
<dbReference type="PROSITE" id="PS00975">
    <property type="entry name" value="NMT_1"/>
    <property type="match status" value="1"/>
</dbReference>
<evidence type="ECO:0000256" key="4">
    <source>
        <dbReference type="ARBA" id="ARBA00023315"/>
    </source>
</evidence>
<dbReference type="FunFam" id="3.40.630.170:FF:000003">
    <property type="entry name" value="Glycylpeptide N-tetradecanoyltransferase"/>
    <property type="match status" value="1"/>
</dbReference>
<evidence type="ECO:0000256" key="2">
    <source>
        <dbReference type="ARBA" id="ARBA00012923"/>
    </source>
</evidence>
<dbReference type="Pfam" id="PF02799">
    <property type="entry name" value="NMT_C"/>
    <property type="match status" value="1"/>
</dbReference>
<dbReference type="SUPFAM" id="SSF55729">
    <property type="entry name" value="Acyl-CoA N-acyltransferases (Nat)"/>
    <property type="match status" value="2"/>
</dbReference>
<protein>
    <recommendedName>
        <fullName evidence="2 5">Glycylpeptide N-tetradecanoyltransferase</fullName>
        <ecNumber evidence="2 5">2.3.1.97</ecNumber>
    </recommendedName>
</protein>
<evidence type="ECO:0000256" key="6">
    <source>
        <dbReference type="RuleBase" id="RU004178"/>
    </source>
</evidence>
<dbReference type="GO" id="GO:0004379">
    <property type="term" value="F:glycylpeptide N-tetradecanoyltransferase activity"/>
    <property type="evidence" value="ECO:0007669"/>
    <property type="project" value="UniProtKB-EC"/>
</dbReference>
<evidence type="ECO:0000256" key="5">
    <source>
        <dbReference type="RuleBase" id="RU000586"/>
    </source>
</evidence>
<dbReference type="PIRSF" id="PIRSF015892">
    <property type="entry name" value="N-myristl_transf"/>
    <property type="match status" value="1"/>
</dbReference>
<feature type="region of interest" description="Disordered" evidence="7">
    <location>
        <begin position="1"/>
        <end position="21"/>
    </location>
</feature>
<evidence type="ECO:0000256" key="3">
    <source>
        <dbReference type="ARBA" id="ARBA00022679"/>
    </source>
</evidence>
<feature type="compositionally biased region" description="Basic and acidic residues" evidence="7">
    <location>
        <begin position="1"/>
        <end position="10"/>
    </location>
</feature>
<comment type="function">
    <text evidence="5">Adds a myristoyl group to the N-terminal glycine residue of certain cellular proteins.</text>
</comment>
<comment type="similarity">
    <text evidence="1 6">Belongs to the NMT family.</text>
</comment>
<evidence type="ECO:0000313" key="10">
    <source>
        <dbReference type="EMBL" id="CAD9952043.1"/>
    </source>
</evidence>
<comment type="catalytic activity">
    <reaction evidence="5">
        <text>N-terminal glycyl-[protein] + tetradecanoyl-CoA = N-tetradecanoylglycyl-[protein] + CoA + H(+)</text>
        <dbReference type="Rhea" id="RHEA:15521"/>
        <dbReference type="Rhea" id="RHEA-COMP:12666"/>
        <dbReference type="Rhea" id="RHEA-COMP:12667"/>
        <dbReference type="ChEBI" id="CHEBI:15378"/>
        <dbReference type="ChEBI" id="CHEBI:57287"/>
        <dbReference type="ChEBI" id="CHEBI:57385"/>
        <dbReference type="ChEBI" id="CHEBI:64723"/>
        <dbReference type="ChEBI" id="CHEBI:133050"/>
        <dbReference type="EC" id="2.3.1.97"/>
    </reaction>
</comment>
<dbReference type="Gene3D" id="3.40.630.170">
    <property type="match status" value="1"/>
</dbReference>
<feature type="domain" description="Glycylpeptide N-tetradecanoyltransferase C-terminal" evidence="9">
    <location>
        <begin position="185"/>
        <end position="364"/>
    </location>
</feature>
<reference evidence="10" key="1">
    <citation type="submission" date="2021-01" db="EMBL/GenBank/DDBJ databases">
        <authorList>
            <person name="Corre E."/>
            <person name="Pelletier E."/>
            <person name="Niang G."/>
            <person name="Scheremetjew M."/>
            <person name="Finn R."/>
            <person name="Kale V."/>
            <person name="Holt S."/>
            <person name="Cochrane G."/>
            <person name="Meng A."/>
            <person name="Brown T."/>
            <person name="Cohen L."/>
        </authorList>
    </citation>
    <scope>NUCLEOTIDE SEQUENCE</scope>
    <source>
        <strain evidence="10">CCMP125</strain>
    </source>
</reference>
<accession>A0A7S2VF99</accession>